<comment type="caution">
    <text evidence="2">The sequence shown here is derived from an EMBL/GenBank/DDBJ whole genome shotgun (WGS) entry which is preliminary data.</text>
</comment>
<feature type="transmembrane region" description="Helical" evidence="1">
    <location>
        <begin position="231"/>
        <end position="251"/>
    </location>
</feature>
<dbReference type="RefSeq" id="WP_344445087.1">
    <property type="nucleotide sequence ID" value="NZ_BAAALF010000144.1"/>
</dbReference>
<gene>
    <name evidence="2" type="ORF">GCM10009665_58840</name>
</gene>
<proteinExistence type="predicted"/>
<feature type="transmembrane region" description="Helical" evidence="1">
    <location>
        <begin position="26"/>
        <end position="49"/>
    </location>
</feature>
<evidence type="ECO:0000313" key="3">
    <source>
        <dbReference type="Proteomes" id="UP001500037"/>
    </source>
</evidence>
<evidence type="ECO:0000313" key="2">
    <source>
        <dbReference type="EMBL" id="GAA1261311.1"/>
    </source>
</evidence>
<keyword evidence="1" id="KW-1133">Transmembrane helix</keyword>
<dbReference type="Proteomes" id="UP001500037">
    <property type="component" value="Unassembled WGS sequence"/>
</dbReference>
<feature type="transmembrane region" description="Helical" evidence="1">
    <location>
        <begin position="61"/>
        <end position="79"/>
    </location>
</feature>
<keyword evidence="1" id="KW-0812">Transmembrane</keyword>
<evidence type="ECO:0008006" key="4">
    <source>
        <dbReference type="Google" id="ProtNLM"/>
    </source>
</evidence>
<dbReference type="EMBL" id="BAAALF010000144">
    <property type="protein sequence ID" value="GAA1261311.1"/>
    <property type="molecule type" value="Genomic_DNA"/>
</dbReference>
<keyword evidence="3" id="KW-1185">Reference proteome</keyword>
<keyword evidence="1" id="KW-0472">Membrane</keyword>
<name>A0ABN1WTG3_9ACTN</name>
<evidence type="ECO:0000256" key="1">
    <source>
        <dbReference type="SAM" id="Phobius"/>
    </source>
</evidence>
<reference evidence="2 3" key="1">
    <citation type="journal article" date="2019" name="Int. J. Syst. Evol. Microbiol.">
        <title>The Global Catalogue of Microorganisms (GCM) 10K type strain sequencing project: providing services to taxonomists for standard genome sequencing and annotation.</title>
        <authorList>
            <consortium name="The Broad Institute Genomics Platform"/>
            <consortium name="The Broad Institute Genome Sequencing Center for Infectious Disease"/>
            <person name="Wu L."/>
            <person name="Ma J."/>
        </authorList>
    </citation>
    <scope>NUCLEOTIDE SEQUENCE [LARGE SCALE GENOMIC DNA]</scope>
    <source>
        <strain evidence="2 3">JCM 13004</strain>
    </source>
</reference>
<accession>A0ABN1WTG3</accession>
<protein>
    <recommendedName>
        <fullName evidence="4">Vegetative cell wall protein gp1</fullName>
    </recommendedName>
</protein>
<sequence length="315" mass="35100">MLTSFWAGLGSSLAERWSAAALTPAFLFWAAGLTAGAWGPGGVAGWRAAQHRLTEGSDTTAVLLLVAALVVVTLSAVAVNRLTLTALRFLEGYWPRPFVPLERLFRARQCRRFLHHDRRFQQLAPRIANRTATSQERREYAAADRALRRFPGEPTPADPERLMPTRLGNVLRAAETRPLDKYGLDPAKCWSRLWLVLPQETKKTVTEARVSVDSAATVWTWGLLTLVWSPWGWWVPLAGITVSGIAYVWLLGRAETFGELIESAFDVHRWQLYDALHWPLPENPAAEHAAGTALTSYLWWGSDEPSPTFRPGGPP</sequence>
<organism evidence="2 3">
    <name type="scientific">Kitasatospora nipponensis</name>
    <dbReference type="NCBI Taxonomy" id="258049"/>
    <lineage>
        <taxon>Bacteria</taxon>
        <taxon>Bacillati</taxon>
        <taxon>Actinomycetota</taxon>
        <taxon>Actinomycetes</taxon>
        <taxon>Kitasatosporales</taxon>
        <taxon>Streptomycetaceae</taxon>
        <taxon>Kitasatospora</taxon>
    </lineage>
</organism>